<organism evidence="1 2">
    <name type="scientific">Mycena rosella</name>
    <name type="common">Pink bonnet</name>
    <name type="synonym">Agaricus rosellus</name>
    <dbReference type="NCBI Taxonomy" id="1033263"/>
    <lineage>
        <taxon>Eukaryota</taxon>
        <taxon>Fungi</taxon>
        <taxon>Dikarya</taxon>
        <taxon>Basidiomycota</taxon>
        <taxon>Agaricomycotina</taxon>
        <taxon>Agaricomycetes</taxon>
        <taxon>Agaricomycetidae</taxon>
        <taxon>Agaricales</taxon>
        <taxon>Marasmiineae</taxon>
        <taxon>Mycenaceae</taxon>
        <taxon>Mycena</taxon>
    </lineage>
</organism>
<dbReference type="Proteomes" id="UP001221757">
    <property type="component" value="Unassembled WGS sequence"/>
</dbReference>
<accession>A0AAD7D3G0</accession>
<proteinExistence type="predicted"/>
<protein>
    <submittedName>
        <fullName evidence="1">Uncharacterized protein</fullName>
    </submittedName>
</protein>
<sequence>MSRSVSTPINVVYSTKPPITLNPQLAHHRSPLHPHLDWDAAKSPLDANLQHGSAQFKIGDYQLEQYASTPPVKSLALTFAGAAASNLGHRGTIHVERRDGRSLCVGGVLNAISVHLTRQLKWEEIQGMDTDKWERVVGVFNFRSEWREFTNAAAQLVRRGNTVRWDSICLAGSCGCRCYSTVHGLLQVSSHNPENCFSGFFELR</sequence>
<dbReference type="EMBL" id="JARKIE010000144">
    <property type="protein sequence ID" value="KAJ7676254.1"/>
    <property type="molecule type" value="Genomic_DNA"/>
</dbReference>
<keyword evidence="2" id="KW-1185">Reference proteome</keyword>
<gene>
    <name evidence="1" type="ORF">B0H17DRAFT_1238187</name>
</gene>
<evidence type="ECO:0000313" key="1">
    <source>
        <dbReference type="EMBL" id="KAJ7676254.1"/>
    </source>
</evidence>
<reference evidence="1" key="1">
    <citation type="submission" date="2023-03" db="EMBL/GenBank/DDBJ databases">
        <title>Massive genome expansion in bonnet fungi (Mycena s.s.) driven by repeated elements and novel gene families across ecological guilds.</title>
        <authorList>
            <consortium name="Lawrence Berkeley National Laboratory"/>
            <person name="Harder C.B."/>
            <person name="Miyauchi S."/>
            <person name="Viragh M."/>
            <person name="Kuo A."/>
            <person name="Thoen E."/>
            <person name="Andreopoulos B."/>
            <person name="Lu D."/>
            <person name="Skrede I."/>
            <person name="Drula E."/>
            <person name="Henrissat B."/>
            <person name="Morin E."/>
            <person name="Kohler A."/>
            <person name="Barry K."/>
            <person name="LaButti K."/>
            <person name="Morin E."/>
            <person name="Salamov A."/>
            <person name="Lipzen A."/>
            <person name="Mereny Z."/>
            <person name="Hegedus B."/>
            <person name="Baldrian P."/>
            <person name="Stursova M."/>
            <person name="Weitz H."/>
            <person name="Taylor A."/>
            <person name="Grigoriev I.V."/>
            <person name="Nagy L.G."/>
            <person name="Martin F."/>
            <person name="Kauserud H."/>
        </authorList>
    </citation>
    <scope>NUCLEOTIDE SEQUENCE</scope>
    <source>
        <strain evidence="1">CBHHK067</strain>
    </source>
</reference>
<dbReference type="AlphaFoldDB" id="A0AAD7D3G0"/>
<name>A0AAD7D3G0_MYCRO</name>
<evidence type="ECO:0000313" key="2">
    <source>
        <dbReference type="Proteomes" id="UP001221757"/>
    </source>
</evidence>
<comment type="caution">
    <text evidence="1">The sequence shown here is derived from an EMBL/GenBank/DDBJ whole genome shotgun (WGS) entry which is preliminary data.</text>
</comment>